<feature type="transmembrane region" description="Helical" evidence="2">
    <location>
        <begin position="142"/>
        <end position="165"/>
    </location>
</feature>
<evidence type="ECO:0000256" key="2">
    <source>
        <dbReference type="SAM" id="Phobius"/>
    </source>
</evidence>
<accession>A0ABP9E0E1</accession>
<feature type="compositionally biased region" description="Pro residues" evidence="1">
    <location>
        <begin position="262"/>
        <end position="271"/>
    </location>
</feature>
<protein>
    <submittedName>
        <fullName evidence="3">Uncharacterized protein</fullName>
    </submittedName>
</protein>
<feature type="transmembrane region" description="Helical" evidence="2">
    <location>
        <begin position="172"/>
        <end position="196"/>
    </location>
</feature>
<feature type="compositionally biased region" description="Polar residues" evidence="1">
    <location>
        <begin position="1"/>
        <end position="18"/>
    </location>
</feature>
<keyword evidence="2" id="KW-1133">Transmembrane helix</keyword>
<evidence type="ECO:0000313" key="4">
    <source>
        <dbReference type="Proteomes" id="UP001500457"/>
    </source>
</evidence>
<dbReference type="EMBL" id="BAABHQ010000002">
    <property type="protein sequence ID" value="GAA4864806.1"/>
    <property type="molecule type" value="Genomic_DNA"/>
</dbReference>
<feature type="region of interest" description="Disordered" evidence="1">
    <location>
        <begin position="1"/>
        <end position="23"/>
    </location>
</feature>
<keyword evidence="2" id="KW-0812">Transmembrane</keyword>
<feature type="transmembrane region" description="Helical" evidence="2">
    <location>
        <begin position="35"/>
        <end position="55"/>
    </location>
</feature>
<comment type="caution">
    <text evidence="3">The sequence shown here is derived from an EMBL/GenBank/DDBJ whole genome shotgun (WGS) entry which is preliminary data.</text>
</comment>
<keyword evidence="2" id="KW-0472">Membrane</keyword>
<reference evidence="4" key="1">
    <citation type="journal article" date="2019" name="Int. J. Syst. Evol. Microbiol.">
        <title>The Global Catalogue of Microorganisms (GCM) 10K type strain sequencing project: providing services to taxonomists for standard genome sequencing and annotation.</title>
        <authorList>
            <consortium name="The Broad Institute Genomics Platform"/>
            <consortium name="The Broad Institute Genome Sequencing Center for Infectious Disease"/>
            <person name="Wu L."/>
            <person name="Ma J."/>
        </authorList>
    </citation>
    <scope>NUCLEOTIDE SEQUENCE [LARGE SCALE GENOMIC DNA]</scope>
    <source>
        <strain evidence="4">JCM 17983</strain>
    </source>
</reference>
<evidence type="ECO:0000313" key="3">
    <source>
        <dbReference type="EMBL" id="GAA4864806.1"/>
    </source>
</evidence>
<proteinExistence type="predicted"/>
<feature type="transmembrane region" description="Helical" evidence="2">
    <location>
        <begin position="61"/>
        <end position="79"/>
    </location>
</feature>
<dbReference type="Proteomes" id="UP001500457">
    <property type="component" value="Unassembled WGS sequence"/>
</dbReference>
<dbReference type="RefSeq" id="WP_274229710.1">
    <property type="nucleotide sequence ID" value="NZ_BAABHQ010000002.1"/>
</dbReference>
<organism evidence="3 4">
    <name type="scientific">Actinomycetospora straminea</name>
    <dbReference type="NCBI Taxonomy" id="663607"/>
    <lineage>
        <taxon>Bacteria</taxon>
        <taxon>Bacillati</taxon>
        <taxon>Actinomycetota</taxon>
        <taxon>Actinomycetes</taxon>
        <taxon>Pseudonocardiales</taxon>
        <taxon>Pseudonocardiaceae</taxon>
        <taxon>Actinomycetospora</taxon>
    </lineage>
</organism>
<feature type="transmembrane region" description="Helical" evidence="2">
    <location>
        <begin position="208"/>
        <end position="229"/>
    </location>
</feature>
<gene>
    <name evidence="3" type="ORF">GCM10023203_10950</name>
</gene>
<name>A0ABP9E0E1_9PSEU</name>
<evidence type="ECO:0000256" key="1">
    <source>
        <dbReference type="SAM" id="MobiDB-lite"/>
    </source>
</evidence>
<sequence>MRTTTTPERPATGSSPRATSVPAGRDGAGLLRIGLHLLLAALPLLAISAHVFGLITMQMSAGILVIPLATAVVALTVLAPHTGDRVVADGMIWGIVGCAIYDGFRLTTVHVFGWWADFIPTMGTWITGNPDDLTAGAVVGYLWRYVGDGGGIGITFFALACAFGLQRWSRRAVVAASIAFSVFPVWAGLMGTVAIAPRGQTMMFPLTWVTITLSLIGHLIFGLIMGLGFHRSRSVRQSWPWEPLTGDLPALPAGITGRQPALPTPRAPHTPPAGQNLDPDTWELWRRQLEANTASRRSHRVKVR</sequence>
<feature type="transmembrane region" description="Helical" evidence="2">
    <location>
        <begin position="91"/>
        <end position="115"/>
    </location>
</feature>
<keyword evidence="4" id="KW-1185">Reference proteome</keyword>
<feature type="region of interest" description="Disordered" evidence="1">
    <location>
        <begin position="255"/>
        <end position="279"/>
    </location>
</feature>